<dbReference type="Proteomes" id="UP000092573">
    <property type="component" value="Chromosome"/>
</dbReference>
<feature type="signal peptide" evidence="6">
    <location>
        <begin position="1"/>
        <end position="20"/>
    </location>
</feature>
<keyword evidence="3 6" id="KW-0732">Signal</keyword>
<feature type="compositionally biased region" description="Low complexity" evidence="5">
    <location>
        <begin position="33"/>
        <end position="45"/>
    </location>
</feature>
<feature type="chain" id="PRO_5038792414" evidence="6">
    <location>
        <begin position="21"/>
        <end position="291"/>
    </location>
</feature>
<accession>A0A1B1MZK0</accession>
<dbReference type="Gene3D" id="3.40.190.10">
    <property type="entry name" value="Periplasmic binding protein-like II"/>
    <property type="match status" value="2"/>
</dbReference>
<dbReference type="SMART" id="SM00062">
    <property type="entry name" value="PBPb"/>
    <property type="match status" value="1"/>
</dbReference>
<sequence length="291" mass="30731">MKKKWGFLTICLLLTTMMLAACGQNNNNSGAGASTNTGSGNASTAPAESAGNTTGDSSGGKLILGTSADYPPFEFHIKGSDGNDQIVGIDIDIANEIAKDMGKELEIKDMQFSSLLNELSSGRVDLVISGLSPKPERAKQVDLSNIYYQAEQSIVVPESSQDKYATMESLEGKTIGVQTGSIQEDIGKGIKGAKLTSLAKISDIIMQLKSGRVDAAIIETPVAESYLKKVEGLAITSAKPTTEEDGYVIGVKKGNGDLMTKVNATLDRLKQAGKIDQFVTDANEIADQQSN</sequence>
<proteinExistence type="inferred from homology"/>
<dbReference type="STRING" id="1462996.AWM70_08405"/>
<evidence type="ECO:0000256" key="1">
    <source>
        <dbReference type="ARBA" id="ARBA00004196"/>
    </source>
</evidence>
<dbReference type="RefSeq" id="WP_068695429.1">
    <property type="nucleotide sequence ID" value="NZ_CP014167.1"/>
</dbReference>
<dbReference type="EMBL" id="CP014167">
    <property type="protein sequence ID" value="ANS74603.1"/>
    <property type="molecule type" value="Genomic_DNA"/>
</dbReference>
<evidence type="ECO:0000259" key="7">
    <source>
        <dbReference type="SMART" id="SM00062"/>
    </source>
</evidence>
<dbReference type="SUPFAM" id="SSF53850">
    <property type="entry name" value="Periplasmic binding protein-like II"/>
    <property type="match status" value="1"/>
</dbReference>
<protein>
    <submittedName>
        <fullName evidence="8">Amino acid ABC transporter</fullName>
    </submittedName>
</protein>
<dbReference type="GO" id="GO:0030313">
    <property type="term" value="C:cell envelope"/>
    <property type="evidence" value="ECO:0007669"/>
    <property type="project" value="UniProtKB-SubCell"/>
</dbReference>
<evidence type="ECO:0000256" key="6">
    <source>
        <dbReference type="SAM" id="SignalP"/>
    </source>
</evidence>
<dbReference type="PANTHER" id="PTHR35936:SF17">
    <property type="entry name" value="ARGININE-BINDING EXTRACELLULAR PROTEIN ARTP"/>
    <property type="match status" value="1"/>
</dbReference>
<evidence type="ECO:0000256" key="3">
    <source>
        <dbReference type="ARBA" id="ARBA00022729"/>
    </source>
</evidence>
<comment type="similarity">
    <text evidence="2 4">Belongs to the bacterial solute-binding protein 3 family.</text>
</comment>
<feature type="domain" description="Solute-binding protein family 3/N-terminal" evidence="7">
    <location>
        <begin position="61"/>
        <end position="282"/>
    </location>
</feature>
<evidence type="ECO:0000256" key="5">
    <source>
        <dbReference type="SAM" id="MobiDB-lite"/>
    </source>
</evidence>
<dbReference type="AlphaFoldDB" id="A0A1B1MZK0"/>
<gene>
    <name evidence="8" type="ORF">AWM70_08405</name>
</gene>
<dbReference type="KEGG" id="pyg:AWM70_08405"/>
<feature type="region of interest" description="Disordered" evidence="5">
    <location>
        <begin position="33"/>
        <end position="58"/>
    </location>
</feature>
<evidence type="ECO:0000256" key="4">
    <source>
        <dbReference type="RuleBase" id="RU003744"/>
    </source>
</evidence>
<keyword evidence="9" id="KW-1185">Reference proteome</keyword>
<dbReference type="OrthoDB" id="9774451at2"/>
<dbReference type="PROSITE" id="PS51257">
    <property type="entry name" value="PROKAR_LIPOPROTEIN"/>
    <property type="match status" value="1"/>
</dbReference>
<dbReference type="InterPro" id="IPR001638">
    <property type="entry name" value="Solute-binding_3/MltF_N"/>
</dbReference>
<evidence type="ECO:0000313" key="9">
    <source>
        <dbReference type="Proteomes" id="UP000092573"/>
    </source>
</evidence>
<comment type="subcellular location">
    <subcellularLocation>
        <location evidence="1">Cell envelope</location>
    </subcellularLocation>
</comment>
<evidence type="ECO:0000313" key="8">
    <source>
        <dbReference type="EMBL" id="ANS74603.1"/>
    </source>
</evidence>
<dbReference type="InterPro" id="IPR018313">
    <property type="entry name" value="SBP_3_CS"/>
</dbReference>
<dbReference type="PROSITE" id="PS01039">
    <property type="entry name" value="SBP_BACTERIAL_3"/>
    <property type="match status" value="1"/>
</dbReference>
<dbReference type="PANTHER" id="PTHR35936">
    <property type="entry name" value="MEMBRANE-BOUND LYTIC MUREIN TRANSGLYCOSYLASE F"/>
    <property type="match status" value="1"/>
</dbReference>
<dbReference type="Pfam" id="PF00497">
    <property type="entry name" value="SBP_bac_3"/>
    <property type="match status" value="1"/>
</dbReference>
<evidence type="ECO:0000256" key="2">
    <source>
        <dbReference type="ARBA" id="ARBA00010333"/>
    </source>
</evidence>
<reference evidence="8 9" key="1">
    <citation type="submission" date="2016-01" db="EMBL/GenBank/DDBJ databases">
        <title>Complete Genome Sequence of Paenibacillus yonginensis DCY84, a novel Plant Growth-Promoting Bacteria with Elicitation of Induced Systemic Resistance.</title>
        <authorList>
            <person name="Kim Y.J."/>
            <person name="Yang D.C."/>
            <person name="Sukweenadhi J."/>
        </authorList>
    </citation>
    <scope>NUCLEOTIDE SEQUENCE [LARGE SCALE GENOMIC DNA]</scope>
    <source>
        <strain evidence="8 9">DCY84</strain>
    </source>
</reference>
<organism evidence="8 9">
    <name type="scientific">Paenibacillus yonginensis</name>
    <dbReference type="NCBI Taxonomy" id="1462996"/>
    <lineage>
        <taxon>Bacteria</taxon>
        <taxon>Bacillati</taxon>
        <taxon>Bacillota</taxon>
        <taxon>Bacilli</taxon>
        <taxon>Bacillales</taxon>
        <taxon>Paenibacillaceae</taxon>
        <taxon>Paenibacillus</taxon>
    </lineage>
</organism>
<name>A0A1B1MZK0_9BACL</name>